<keyword evidence="2" id="KW-0732">Signal</keyword>
<feature type="chain" id="PRO_5005892868" evidence="2">
    <location>
        <begin position="23"/>
        <end position="209"/>
    </location>
</feature>
<evidence type="ECO:0000313" key="4">
    <source>
        <dbReference type="WBParaSite" id="PTRK_0001631200.1"/>
    </source>
</evidence>
<feature type="region of interest" description="Disordered" evidence="1">
    <location>
        <begin position="27"/>
        <end position="96"/>
    </location>
</feature>
<dbReference type="WBParaSite" id="PTRK_0001631200.1">
    <property type="protein sequence ID" value="PTRK_0001631200.1"/>
    <property type="gene ID" value="PTRK_0001631200"/>
</dbReference>
<dbReference type="PROSITE" id="PS51257">
    <property type="entry name" value="PROKAR_LIPOPROTEIN"/>
    <property type="match status" value="1"/>
</dbReference>
<protein>
    <submittedName>
        <fullName evidence="4">Translation initiation factor IF-2</fullName>
    </submittedName>
</protein>
<name>A0A0N5A3V8_PARTI</name>
<feature type="compositionally biased region" description="Low complexity" evidence="1">
    <location>
        <begin position="36"/>
        <end position="75"/>
    </location>
</feature>
<reference evidence="4" key="1">
    <citation type="submission" date="2017-02" db="UniProtKB">
        <authorList>
            <consortium name="WormBaseParasite"/>
        </authorList>
    </citation>
    <scope>IDENTIFICATION</scope>
</reference>
<dbReference type="AlphaFoldDB" id="A0A0N5A3V8"/>
<evidence type="ECO:0000256" key="1">
    <source>
        <dbReference type="SAM" id="MobiDB-lite"/>
    </source>
</evidence>
<sequence>MKKATICIALIGLIACSQFIVCQDGKHPPGGGNQENGGQQQPQRPNNGQGQQPQRPNNGQGQQPQRPNHGHGQQQPPRPNHGHPRPPRPNGGRPVWNPNQPWYGNHWVNPWNGYYYPVYHPGPIGNWRPPRPRPPHHSFYPWDAYYNSYNYADKYAYDFFQRNGYTIQSVYAFCYNDYIQHIINQSRAVKRFCDYFKKVYASSNYPKAS</sequence>
<feature type="signal peptide" evidence="2">
    <location>
        <begin position="1"/>
        <end position="22"/>
    </location>
</feature>
<accession>A0A0N5A3V8</accession>
<evidence type="ECO:0000313" key="3">
    <source>
        <dbReference type="Proteomes" id="UP000038045"/>
    </source>
</evidence>
<keyword evidence="3" id="KW-1185">Reference proteome</keyword>
<dbReference type="STRING" id="131310.A0A0N5A3V8"/>
<dbReference type="Proteomes" id="UP000038045">
    <property type="component" value="Unplaced"/>
</dbReference>
<proteinExistence type="predicted"/>
<evidence type="ECO:0000256" key="2">
    <source>
        <dbReference type="SAM" id="SignalP"/>
    </source>
</evidence>
<organism evidence="3 4">
    <name type="scientific">Parastrongyloides trichosuri</name>
    <name type="common">Possum-specific nematode worm</name>
    <dbReference type="NCBI Taxonomy" id="131310"/>
    <lineage>
        <taxon>Eukaryota</taxon>
        <taxon>Metazoa</taxon>
        <taxon>Ecdysozoa</taxon>
        <taxon>Nematoda</taxon>
        <taxon>Chromadorea</taxon>
        <taxon>Rhabditida</taxon>
        <taxon>Tylenchina</taxon>
        <taxon>Panagrolaimomorpha</taxon>
        <taxon>Strongyloidoidea</taxon>
        <taxon>Strongyloididae</taxon>
        <taxon>Parastrongyloides</taxon>
    </lineage>
</organism>